<accession>A0AAU9V4V2</accession>
<organism evidence="1 2">
    <name type="scientific">Euphydryas editha</name>
    <name type="common">Edith's checkerspot</name>
    <dbReference type="NCBI Taxonomy" id="104508"/>
    <lineage>
        <taxon>Eukaryota</taxon>
        <taxon>Metazoa</taxon>
        <taxon>Ecdysozoa</taxon>
        <taxon>Arthropoda</taxon>
        <taxon>Hexapoda</taxon>
        <taxon>Insecta</taxon>
        <taxon>Pterygota</taxon>
        <taxon>Neoptera</taxon>
        <taxon>Endopterygota</taxon>
        <taxon>Lepidoptera</taxon>
        <taxon>Glossata</taxon>
        <taxon>Ditrysia</taxon>
        <taxon>Papilionoidea</taxon>
        <taxon>Nymphalidae</taxon>
        <taxon>Nymphalinae</taxon>
        <taxon>Euphydryas</taxon>
    </lineage>
</organism>
<dbReference type="GO" id="GO:0008270">
    <property type="term" value="F:zinc ion binding"/>
    <property type="evidence" value="ECO:0007669"/>
    <property type="project" value="InterPro"/>
</dbReference>
<protein>
    <submittedName>
        <fullName evidence="1">Uncharacterized protein</fullName>
    </submittedName>
</protein>
<dbReference type="InterPro" id="IPR036875">
    <property type="entry name" value="Znf_CCHC_sf"/>
</dbReference>
<name>A0AAU9V4V2_EUPED</name>
<gene>
    <name evidence="1" type="ORF">EEDITHA_LOCUS20465</name>
</gene>
<sequence>MTKYYQDKIGMCFRCNLSDAASVSCIIRGLPISLQPNARAFQCQRLDELYEAFLCALDDYRSPTFEARAPIKETKQFSTPDKKIDPEIDPCPRFKKIGHILRNCTLPDRRVCFKCGLQVSADSLRPYRSIALVSDSASSSDEQLETEDLIDLLES</sequence>
<evidence type="ECO:0000313" key="2">
    <source>
        <dbReference type="Proteomes" id="UP001153954"/>
    </source>
</evidence>
<reference evidence="1" key="1">
    <citation type="submission" date="2022-03" db="EMBL/GenBank/DDBJ databases">
        <authorList>
            <person name="Tunstrom K."/>
        </authorList>
    </citation>
    <scope>NUCLEOTIDE SEQUENCE</scope>
</reference>
<keyword evidence="2" id="KW-1185">Reference proteome</keyword>
<dbReference type="SUPFAM" id="SSF57756">
    <property type="entry name" value="Retrovirus zinc finger-like domains"/>
    <property type="match status" value="1"/>
</dbReference>
<dbReference type="GO" id="GO:0003676">
    <property type="term" value="F:nucleic acid binding"/>
    <property type="evidence" value="ECO:0007669"/>
    <property type="project" value="InterPro"/>
</dbReference>
<proteinExistence type="predicted"/>
<comment type="caution">
    <text evidence="1">The sequence shown here is derived from an EMBL/GenBank/DDBJ whole genome shotgun (WGS) entry which is preliminary data.</text>
</comment>
<dbReference type="Proteomes" id="UP001153954">
    <property type="component" value="Unassembled WGS sequence"/>
</dbReference>
<evidence type="ECO:0000313" key="1">
    <source>
        <dbReference type="EMBL" id="CAH2106318.1"/>
    </source>
</evidence>
<dbReference type="EMBL" id="CAKOGL010000029">
    <property type="protein sequence ID" value="CAH2106318.1"/>
    <property type="molecule type" value="Genomic_DNA"/>
</dbReference>
<dbReference type="AlphaFoldDB" id="A0AAU9V4V2"/>